<dbReference type="EMBL" id="OW240917">
    <property type="protein sequence ID" value="CAH2300258.1"/>
    <property type="molecule type" value="Genomic_DNA"/>
</dbReference>
<keyword evidence="3" id="KW-1185">Reference proteome</keyword>
<evidence type="ECO:0000313" key="2">
    <source>
        <dbReference type="EMBL" id="CAH2300258.1"/>
    </source>
</evidence>
<dbReference type="PANTHER" id="PTHR21301:SF13">
    <property type="match status" value="1"/>
</dbReference>
<feature type="region of interest" description="Disordered" evidence="1">
    <location>
        <begin position="378"/>
        <end position="414"/>
    </location>
</feature>
<evidence type="ECO:0000313" key="3">
    <source>
        <dbReference type="Proteomes" id="UP001295444"/>
    </source>
</evidence>
<name>A0AAD1SEZ4_PELCU</name>
<organism evidence="2 3">
    <name type="scientific">Pelobates cultripes</name>
    <name type="common">Western spadefoot toad</name>
    <dbReference type="NCBI Taxonomy" id="61616"/>
    <lineage>
        <taxon>Eukaryota</taxon>
        <taxon>Metazoa</taxon>
        <taxon>Chordata</taxon>
        <taxon>Craniata</taxon>
        <taxon>Vertebrata</taxon>
        <taxon>Euteleostomi</taxon>
        <taxon>Amphibia</taxon>
        <taxon>Batrachia</taxon>
        <taxon>Anura</taxon>
        <taxon>Pelobatoidea</taxon>
        <taxon>Pelobatidae</taxon>
        <taxon>Pelobates</taxon>
    </lineage>
</organism>
<protein>
    <submittedName>
        <fullName evidence="2">Uncharacterized protein</fullName>
    </submittedName>
</protein>
<feature type="compositionally biased region" description="Low complexity" evidence="1">
    <location>
        <begin position="393"/>
        <end position="406"/>
    </location>
</feature>
<evidence type="ECO:0000256" key="1">
    <source>
        <dbReference type="SAM" id="MobiDB-lite"/>
    </source>
</evidence>
<reference evidence="2" key="1">
    <citation type="submission" date="2022-03" db="EMBL/GenBank/DDBJ databases">
        <authorList>
            <person name="Alioto T."/>
            <person name="Alioto T."/>
            <person name="Gomez Garrido J."/>
        </authorList>
    </citation>
    <scope>NUCLEOTIDE SEQUENCE</scope>
</reference>
<dbReference type="AlphaFoldDB" id="A0AAD1SEZ4"/>
<accession>A0AAD1SEZ4</accession>
<feature type="non-terminal residue" evidence="2">
    <location>
        <position position="1"/>
    </location>
</feature>
<gene>
    <name evidence="2" type="ORF">PECUL_23A012933</name>
</gene>
<sequence length="437" mass="49038">KIDLFFYFSVQISGSRHTRGRKAKDNLTFKERQVLKALTNNPDITIRSADKGGGVVLMNTVDYEKESTRLLSDTNTYLPLTENPQKMFMEEFLELINDGKFRGILNKREYDFICCKHPRTAVFYHLPKIHKSLINPPGRPIISGINSLTSNLSQYVDQFLQPMTEVVSVTHDNGFGKYGKIYASILLRGSVVRIPCGEVSAIIYQSMSGTVNEVPDRLQLGEVCAREEVIHPIYSCKKNWDSLTGMAGQLGILNKREYDFICCKHPRMAVFYHLPKIHKSLINPPGRPIISGINSLTSNLSQYVDQFLQPMVLRGIPFINNNTIREVRPVRGGGRHTAIWPFESATTTATRGDGGNPRTDYCHLNGLSAKTHQPLTPHPACNKNHPGTDNHMPTTPSSPSRLTPTLREPRGTSILKHSCKLRGTSENLTGQHEWTVS</sequence>
<dbReference type="PANTHER" id="PTHR21301">
    <property type="entry name" value="REVERSE TRANSCRIPTASE"/>
    <property type="match status" value="1"/>
</dbReference>
<dbReference type="Proteomes" id="UP001295444">
    <property type="component" value="Chromosome 06"/>
</dbReference>
<proteinExistence type="predicted"/>